<keyword evidence="2" id="KW-0812">Transmembrane</keyword>
<keyword evidence="2" id="KW-1133">Transmembrane helix</keyword>
<dbReference type="AlphaFoldDB" id="A0A4Q5A1Q8"/>
<feature type="transmembrane region" description="Helical" evidence="2">
    <location>
        <begin position="163"/>
        <end position="185"/>
    </location>
</feature>
<feature type="compositionally biased region" description="Polar residues" evidence="1">
    <location>
        <begin position="267"/>
        <end position="280"/>
    </location>
</feature>
<comment type="caution">
    <text evidence="3">The sequence shown here is derived from an EMBL/GenBank/DDBJ whole genome shotgun (WGS) entry which is preliminary data.</text>
</comment>
<keyword evidence="2" id="KW-0472">Membrane</keyword>
<feature type="compositionally biased region" description="Polar residues" evidence="1">
    <location>
        <begin position="1"/>
        <end position="16"/>
    </location>
</feature>
<feature type="compositionally biased region" description="Low complexity" evidence="1">
    <location>
        <begin position="42"/>
        <end position="76"/>
    </location>
</feature>
<organism evidence="3 4">
    <name type="scientific">Bifidobacterium pseudolongum subsp. globosum</name>
    <dbReference type="NCBI Taxonomy" id="1690"/>
    <lineage>
        <taxon>Bacteria</taxon>
        <taxon>Bacillati</taxon>
        <taxon>Actinomycetota</taxon>
        <taxon>Actinomycetes</taxon>
        <taxon>Bifidobacteriales</taxon>
        <taxon>Bifidobacteriaceae</taxon>
        <taxon>Bifidobacterium</taxon>
    </lineage>
</organism>
<feature type="transmembrane region" description="Helical" evidence="2">
    <location>
        <begin position="205"/>
        <end position="230"/>
    </location>
</feature>
<evidence type="ECO:0000256" key="2">
    <source>
        <dbReference type="SAM" id="Phobius"/>
    </source>
</evidence>
<evidence type="ECO:0000313" key="4">
    <source>
        <dbReference type="Proteomes" id="UP000292568"/>
    </source>
</evidence>
<proteinExistence type="predicted"/>
<feature type="transmembrane region" description="Helical" evidence="2">
    <location>
        <begin position="139"/>
        <end position="156"/>
    </location>
</feature>
<gene>
    <name evidence="3" type="ORF">PG2093B_0471</name>
</gene>
<feature type="compositionally biased region" description="Low complexity" evidence="1">
    <location>
        <begin position="317"/>
        <end position="329"/>
    </location>
</feature>
<feature type="transmembrane region" description="Helical" evidence="2">
    <location>
        <begin position="99"/>
        <end position="119"/>
    </location>
</feature>
<feature type="region of interest" description="Disordered" evidence="1">
    <location>
        <begin position="239"/>
        <end position="329"/>
    </location>
</feature>
<feature type="region of interest" description="Disordered" evidence="1">
    <location>
        <begin position="1"/>
        <end position="76"/>
    </location>
</feature>
<dbReference type="Proteomes" id="UP000292568">
    <property type="component" value="Unassembled WGS sequence"/>
</dbReference>
<evidence type="ECO:0000256" key="1">
    <source>
        <dbReference type="SAM" id="MobiDB-lite"/>
    </source>
</evidence>
<sequence length="329" mass="34485">MNPNETQGPGQPQHNETPYAAPAYTQPQQQAVPQQPLPPYAQPAAQQAAPQSAPRAPHVPPQQHAPQQTAATTATRKGANLAESLGSQHIQIGGKKIDYAAIVTLVGAVISIIALFLSFTNVSMFGEKVSSSLFQQGAVGWYMLVMLLAIGACAVLEKRFTALVLTGLDTLLVIFVIAAGAQQMQQGSALSSVLEGYMGQQAMRVQYGAGMWLAIIGVIVMLVGTIVAYYNQVQETKRTAPTSAAKPAAPDQYQNNGWQFGVPAPQQPSSTDTSNWQFGTPNPPAPAAPAAPAAQMHEPFVQPVQAPTMPPAPAAPAAPSASNPNQPNV</sequence>
<dbReference type="RefSeq" id="WP_129896985.1">
    <property type="nucleotide sequence ID" value="NZ_RYUH01000007.1"/>
</dbReference>
<name>A0A4Q5A1Q8_9BIFI</name>
<evidence type="ECO:0000313" key="3">
    <source>
        <dbReference type="EMBL" id="RYQ11362.1"/>
    </source>
</evidence>
<protein>
    <submittedName>
        <fullName evidence="3">Large tegument protein</fullName>
    </submittedName>
</protein>
<dbReference type="EMBL" id="RYUH01000007">
    <property type="protein sequence ID" value="RYQ11362.1"/>
    <property type="molecule type" value="Genomic_DNA"/>
</dbReference>
<feature type="compositionally biased region" description="Low complexity" evidence="1">
    <location>
        <begin position="18"/>
        <end position="34"/>
    </location>
</feature>
<reference evidence="3 4" key="1">
    <citation type="submission" date="2018-12" db="EMBL/GenBank/DDBJ databases">
        <title>Unveiling genomic diversity among members of the Bifidobacterium pseudolongum species, a widely distributed gut commensal of the animal kingdom.</title>
        <authorList>
            <person name="Lugli G.A."/>
            <person name="Duranti S."/>
            <person name="Albert K."/>
            <person name="Mancabelli L."/>
            <person name="Napoli S."/>
            <person name="Viappiani A."/>
            <person name="Anzalone R."/>
            <person name="Longhi G."/>
            <person name="Milani C."/>
            <person name="Turroni F."/>
            <person name="Alessandri G."/>
            <person name="Sela D.A."/>
            <person name="Van Sinderen D."/>
            <person name="Ventura M."/>
        </authorList>
    </citation>
    <scope>NUCLEOTIDE SEQUENCE [LARGE SCALE GENOMIC DNA]</scope>
    <source>
        <strain evidence="3 4">2093B</strain>
    </source>
</reference>
<feature type="compositionally biased region" description="Low complexity" evidence="1">
    <location>
        <begin position="239"/>
        <end position="250"/>
    </location>
</feature>
<accession>A0A4Q5A1Q8</accession>